<accession>A0A0A8K142</accession>
<dbReference type="HOGENOM" id="CLU_125932_1_0_5"/>
<organism evidence="3 4">
    <name type="scientific">Methyloceanibacter caenitepidi</name>
    <dbReference type="NCBI Taxonomy" id="1384459"/>
    <lineage>
        <taxon>Bacteria</taxon>
        <taxon>Pseudomonadati</taxon>
        <taxon>Pseudomonadota</taxon>
        <taxon>Alphaproteobacteria</taxon>
        <taxon>Hyphomicrobiales</taxon>
        <taxon>Hyphomicrobiaceae</taxon>
        <taxon>Methyloceanibacter</taxon>
    </lineage>
</organism>
<dbReference type="Pfam" id="PF18932">
    <property type="entry name" value="DUF5681"/>
    <property type="match status" value="1"/>
</dbReference>
<protein>
    <recommendedName>
        <fullName evidence="2">DUF5681 domain-containing protein</fullName>
    </recommendedName>
</protein>
<dbReference type="STRING" id="1384459.GL4_1230"/>
<reference evidence="3 4" key="1">
    <citation type="submission" date="2014-09" db="EMBL/GenBank/DDBJ databases">
        <title>Genome sequencing of Methyloceanibacter caenitepidi Gela4.</title>
        <authorList>
            <person name="Takeuchi M."/>
            <person name="Susumu S."/>
            <person name="Kamagata Y."/>
            <person name="Oshima K."/>
            <person name="Hattori M."/>
            <person name="Iwasaki W."/>
        </authorList>
    </citation>
    <scope>NUCLEOTIDE SEQUENCE [LARGE SCALE GENOMIC DNA]</scope>
    <source>
        <strain evidence="3 4">Gela4</strain>
    </source>
</reference>
<evidence type="ECO:0000256" key="1">
    <source>
        <dbReference type="SAM" id="MobiDB-lite"/>
    </source>
</evidence>
<feature type="domain" description="DUF5681" evidence="2">
    <location>
        <begin position="28"/>
        <end position="103"/>
    </location>
</feature>
<gene>
    <name evidence="3" type="ORF">GL4_1230</name>
</gene>
<dbReference type="RefSeq" id="WP_045365608.1">
    <property type="nucleotide sequence ID" value="NZ_AP014648.1"/>
</dbReference>
<dbReference type="AlphaFoldDB" id="A0A0A8K142"/>
<evidence type="ECO:0000313" key="3">
    <source>
        <dbReference type="EMBL" id="BAQ16688.1"/>
    </source>
</evidence>
<evidence type="ECO:0000313" key="4">
    <source>
        <dbReference type="Proteomes" id="UP000031643"/>
    </source>
</evidence>
<dbReference type="Proteomes" id="UP000031643">
    <property type="component" value="Chromosome"/>
</dbReference>
<dbReference type="KEGG" id="mcg:GL4_1230"/>
<dbReference type="EMBL" id="AP014648">
    <property type="protein sequence ID" value="BAQ16688.1"/>
    <property type="molecule type" value="Genomic_DNA"/>
</dbReference>
<name>A0A0A8K142_9HYPH</name>
<sequence>MTKPKHSKKAQTKAAGGGYEVGYGKPPKKHQFKPGLSGNPKGRPKGAKNEATILREIMHQRMEVREGGRARKISRLEALLLRCLEAALKGDLKAMAFLLNRYRLIEGDETEHGEPLGHDEQSILEEFAKRFPPKVQPVKE</sequence>
<feature type="region of interest" description="Disordered" evidence="1">
    <location>
        <begin position="1"/>
        <end position="49"/>
    </location>
</feature>
<keyword evidence="4" id="KW-1185">Reference proteome</keyword>
<proteinExistence type="predicted"/>
<feature type="compositionally biased region" description="Basic residues" evidence="1">
    <location>
        <begin position="1"/>
        <end position="11"/>
    </location>
</feature>
<dbReference type="OrthoDB" id="2086138at2"/>
<evidence type="ECO:0000259" key="2">
    <source>
        <dbReference type="Pfam" id="PF18932"/>
    </source>
</evidence>
<dbReference type="InterPro" id="IPR043736">
    <property type="entry name" value="DUF5681"/>
</dbReference>